<dbReference type="Proteomes" id="UP000254191">
    <property type="component" value="Unassembled WGS sequence"/>
</dbReference>
<evidence type="ECO:0000313" key="5">
    <source>
        <dbReference type="EMBL" id="SUC11973.1"/>
    </source>
</evidence>
<dbReference type="Gene3D" id="2.40.160.90">
    <property type="match status" value="1"/>
</dbReference>
<evidence type="ECO:0000313" key="6">
    <source>
        <dbReference type="Proteomes" id="UP000254191"/>
    </source>
</evidence>
<dbReference type="Pfam" id="PF22829">
    <property type="entry name" value="HphA_C"/>
    <property type="match status" value="1"/>
</dbReference>
<feature type="domain" description="HphA C-terminal" evidence="4">
    <location>
        <begin position="147"/>
        <end position="251"/>
    </location>
</feature>
<sequence>MTKINIFTGTLFVLSSISMAQAEIHSNQSGPLTTMSVGASDPVTRGPHQSAGGEPGVGISNLYGGKKIGFASLTPNNMSGGADSHGVYTIQPNENTPASHSNMGVFHFSQVTDANVYFGTWAKTASVTDITHQSYYVGKEVTSTLPTDSATYTVTGISQYSGDNLLSGTFDVDFSQKTIGGSLANNLRTVELERGNIYTANNQVTFSADAKEDTTSGIVEGAFFGENAETLAGIVVFHTDHTKDIGFGGSKNSAEVDTATDSVTDSAEAS</sequence>
<dbReference type="NCBIfam" id="NF041636">
    <property type="entry name" value="slam_lipo"/>
    <property type="match status" value="1"/>
</dbReference>
<dbReference type="Pfam" id="PF22828">
    <property type="entry name" value="HphA_N"/>
    <property type="match status" value="1"/>
</dbReference>
<feature type="signal peptide" evidence="2">
    <location>
        <begin position="1"/>
        <end position="22"/>
    </location>
</feature>
<evidence type="ECO:0000256" key="2">
    <source>
        <dbReference type="SAM" id="SignalP"/>
    </source>
</evidence>
<proteinExistence type="predicted"/>
<feature type="chain" id="PRO_5017011880" evidence="2">
    <location>
        <begin position="23"/>
        <end position="270"/>
    </location>
</feature>
<dbReference type="InterPro" id="IPR054535">
    <property type="entry name" value="HphA_N"/>
</dbReference>
<dbReference type="AlphaFoldDB" id="A0A379F0J6"/>
<feature type="region of interest" description="Disordered" evidence="1">
    <location>
        <begin position="29"/>
        <end position="57"/>
    </location>
</feature>
<dbReference type="RefSeq" id="WP_004246523.1">
    <property type="nucleotide sequence ID" value="NZ_JAQRBR010000008.1"/>
</dbReference>
<evidence type="ECO:0000259" key="4">
    <source>
        <dbReference type="Pfam" id="PF22829"/>
    </source>
</evidence>
<dbReference type="InterPro" id="IPR054536">
    <property type="entry name" value="HphA_C"/>
</dbReference>
<organism evidence="5 6">
    <name type="scientific">Proteus mirabilis</name>
    <dbReference type="NCBI Taxonomy" id="584"/>
    <lineage>
        <taxon>Bacteria</taxon>
        <taxon>Pseudomonadati</taxon>
        <taxon>Pseudomonadota</taxon>
        <taxon>Gammaproteobacteria</taxon>
        <taxon>Enterobacterales</taxon>
        <taxon>Morganellaceae</taxon>
        <taxon>Proteus</taxon>
    </lineage>
</organism>
<dbReference type="EMBL" id="UGTS01000001">
    <property type="protein sequence ID" value="SUC11973.1"/>
    <property type="molecule type" value="Genomic_DNA"/>
</dbReference>
<feature type="compositionally biased region" description="Polar residues" evidence="1">
    <location>
        <begin position="250"/>
        <end position="270"/>
    </location>
</feature>
<protein>
    <submittedName>
        <fullName evidence="5">Transferrin binding protein-like solute binding protein</fullName>
    </submittedName>
</protein>
<dbReference type="InterPro" id="IPR011250">
    <property type="entry name" value="OMP/PagP_B-barrel"/>
</dbReference>
<name>A0A379F0J6_PROMI</name>
<keyword evidence="2" id="KW-0732">Signal</keyword>
<accession>A0A379F0J6</accession>
<feature type="domain" description="HphA N-terminal heme-binding" evidence="3">
    <location>
        <begin position="20"/>
        <end position="132"/>
    </location>
</feature>
<evidence type="ECO:0000259" key="3">
    <source>
        <dbReference type="Pfam" id="PF22828"/>
    </source>
</evidence>
<feature type="region of interest" description="Disordered" evidence="1">
    <location>
        <begin position="248"/>
        <end position="270"/>
    </location>
</feature>
<dbReference type="InterPro" id="IPR054843">
    <property type="entry name" value="Slam_hemophilin_C"/>
</dbReference>
<dbReference type="SUPFAM" id="SSF56925">
    <property type="entry name" value="OMPA-like"/>
    <property type="match status" value="1"/>
</dbReference>
<gene>
    <name evidence="5" type="ORF">NCTC11938_00179</name>
</gene>
<evidence type="ECO:0000256" key="1">
    <source>
        <dbReference type="SAM" id="MobiDB-lite"/>
    </source>
</evidence>
<reference evidence="5 6" key="1">
    <citation type="submission" date="2018-06" db="EMBL/GenBank/DDBJ databases">
        <authorList>
            <consortium name="Pathogen Informatics"/>
            <person name="Doyle S."/>
        </authorList>
    </citation>
    <scope>NUCLEOTIDE SEQUENCE [LARGE SCALE GENOMIC DNA]</scope>
    <source>
        <strain evidence="5 6">NCTC11938</strain>
    </source>
</reference>